<name>G6F3H1_9PROT</name>
<gene>
    <name evidence="1" type="ORF">CIN_21670</name>
</gene>
<comment type="caution">
    <text evidence="1">The sequence shown here is derived from an EMBL/GenBank/DDBJ whole genome shotgun (WGS) entry which is preliminary data.</text>
</comment>
<proteinExistence type="predicted"/>
<dbReference type="PATRIC" id="fig|1088868.3.peg.2173"/>
<organism evidence="1 2">
    <name type="scientific">Commensalibacter intestini A911</name>
    <dbReference type="NCBI Taxonomy" id="1088868"/>
    <lineage>
        <taxon>Bacteria</taxon>
        <taxon>Pseudomonadati</taxon>
        <taxon>Pseudomonadota</taxon>
        <taxon>Alphaproteobacteria</taxon>
        <taxon>Acetobacterales</taxon>
        <taxon>Acetobacteraceae</taxon>
    </lineage>
</organism>
<sequence length="216" mass="23390">MFYNLYKLAFEVSPILLTGGIAELAGGVWPIIAITEGLNIGVNALIGNFSGITEGTPFISYKPTAGGTVMQNTVGMYPFLNQTTAANTLITEPLQISLTAYCPTDDTKKPFDRLVKFSTLINTLNYHNNNGGLYTILTPSYVYKDCVLTNIVDIQSGSEDTHQVQAIWRFDFVKPLISADQSKQVLSNFMSKATGGNIATASWGTAKSIFTIPGLN</sequence>
<dbReference type="EMBL" id="AGFR01000018">
    <property type="protein sequence ID" value="EHD12921.1"/>
    <property type="molecule type" value="Genomic_DNA"/>
</dbReference>
<evidence type="ECO:0000313" key="2">
    <source>
        <dbReference type="Proteomes" id="UP000005939"/>
    </source>
</evidence>
<dbReference type="Proteomes" id="UP000005939">
    <property type="component" value="Unassembled WGS sequence"/>
</dbReference>
<accession>G6F3H1</accession>
<dbReference type="AlphaFoldDB" id="G6F3H1"/>
<evidence type="ECO:0000313" key="1">
    <source>
        <dbReference type="EMBL" id="EHD12921.1"/>
    </source>
</evidence>
<dbReference type="OrthoDB" id="7274454at2"/>
<dbReference type="eggNOG" id="ENOG50337TI">
    <property type="taxonomic scope" value="Bacteria"/>
</dbReference>
<protein>
    <submittedName>
        <fullName evidence="1">Uncharacterized protein</fullName>
    </submittedName>
</protein>
<dbReference type="STRING" id="1088868.CIN_21670"/>
<dbReference type="RefSeq" id="WP_008855156.1">
    <property type="nucleotide sequence ID" value="NZ_AGFR01000018.1"/>
</dbReference>
<reference evidence="1 2" key="1">
    <citation type="submission" date="2011-10" db="EMBL/GenBank/DDBJ databases">
        <title>Genome Sequence of Commensalibacter intestini A911, isolated from Drosophila gut.</title>
        <authorList>
            <person name="Lee W.-J."/>
            <person name="Kim E.-K."/>
        </authorList>
    </citation>
    <scope>NUCLEOTIDE SEQUENCE [LARGE SCALE GENOMIC DNA]</scope>
    <source>
        <strain evidence="1 2">A911</strain>
    </source>
</reference>